<dbReference type="Gene3D" id="3.30.420.40">
    <property type="match status" value="1"/>
</dbReference>
<keyword evidence="2" id="KW-0808">Transferase</keyword>
<keyword evidence="1" id="KW-0963">Cytoplasm</keyword>
<dbReference type="GO" id="GO:0005524">
    <property type="term" value="F:ATP binding"/>
    <property type="evidence" value="ECO:0007669"/>
    <property type="project" value="UniProtKB-KW"/>
</dbReference>
<dbReference type="PIRSF" id="PIRSF036940">
    <property type="entry name" value="PanK_bac_aCoA"/>
    <property type="match status" value="1"/>
</dbReference>
<keyword evidence="4 7" id="KW-0418">Kinase</keyword>
<dbReference type="PANTHER" id="PTHR12280:SF20">
    <property type="entry name" value="4'-PHOSPHOPANTETHEINE PHOSPHATASE"/>
    <property type="match status" value="1"/>
</dbReference>
<dbReference type="AlphaFoldDB" id="A0A1G9KGI7"/>
<evidence type="ECO:0000256" key="1">
    <source>
        <dbReference type="ARBA" id="ARBA00022490"/>
    </source>
</evidence>
<keyword evidence="5" id="KW-0067">ATP-binding</keyword>
<dbReference type="InterPro" id="IPR043129">
    <property type="entry name" value="ATPase_NBD"/>
</dbReference>
<keyword evidence="6" id="KW-0173">Coenzyme A biosynthesis</keyword>
<protein>
    <submittedName>
        <fullName evidence="7">Type II pantothenate kinase</fullName>
    </submittedName>
</protein>
<dbReference type="Proteomes" id="UP000199476">
    <property type="component" value="Unassembled WGS sequence"/>
</dbReference>
<dbReference type="Pfam" id="PF03630">
    <property type="entry name" value="Fumble"/>
    <property type="match status" value="1"/>
</dbReference>
<dbReference type="PANTHER" id="PTHR12280">
    <property type="entry name" value="PANTOTHENATE KINASE"/>
    <property type="match status" value="1"/>
</dbReference>
<dbReference type="NCBIfam" id="NF009842">
    <property type="entry name" value="PRK13317.1"/>
    <property type="match status" value="1"/>
</dbReference>
<evidence type="ECO:0000313" key="8">
    <source>
        <dbReference type="Proteomes" id="UP000199476"/>
    </source>
</evidence>
<evidence type="ECO:0000256" key="4">
    <source>
        <dbReference type="ARBA" id="ARBA00022777"/>
    </source>
</evidence>
<evidence type="ECO:0000256" key="5">
    <source>
        <dbReference type="ARBA" id="ARBA00022840"/>
    </source>
</evidence>
<dbReference type="GO" id="GO:0004594">
    <property type="term" value="F:pantothenate kinase activity"/>
    <property type="evidence" value="ECO:0007669"/>
    <property type="project" value="InterPro"/>
</dbReference>
<dbReference type="InterPro" id="IPR011602">
    <property type="entry name" value="Type_II_PanK_bac"/>
</dbReference>
<sequence length="272" mass="28835">MILGIDIGGSTTDIIGFKDDEVCGFLNVEASDPLTSAAGALGKYINKHDLSLESIDHVAITGVGASYVNKDLFHLETRRIDEFQAVGSGGAYLTSLERAVIVSLGTGTAIVHYDRGEIKHLGGTGVGGGTLVGLGDAIMGTDDYEKLIELAEKGDLSQVDLTVGDITMDNITGLNKNITASNFGNLKKDADDEDYALGIINLVYQTVGMMAVFAARNMELNDVVLTGKLAQMKIGREVLKMLKQTKLSPVEFHFPEKAEFSTAIGAAISSTD</sequence>
<gene>
    <name evidence="7" type="ORF">SAMN04488692_10510</name>
</gene>
<reference evidence="7 8" key="1">
    <citation type="submission" date="2016-10" db="EMBL/GenBank/DDBJ databases">
        <authorList>
            <person name="de Groot N.N."/>
        </authorList>
    </citation>
    <scope>NUCLEOTIDE SEQUENCE [LARGE SCALE GENOMIC DNA]</scope>
    <source>
        <strain evidence="7 8">SLAS-1</strain>
    </source>
</reference>
<name>A0A1G9KGI7_9FIRM</name>
<dbReference type="GO" id="GO:0015937">
    <property type="term" value="P:coenzyme A biosynthetic process"/>
    <property type="evidence" value="ECO:0007669"/>
    <property type="project" value="UniProtKB-KW"/>
</dbReference>
<dbReference type="InterPro" id="IPR004567">
    <property type="entry name" value="Type_II_PanK"/>
</dbReference>
<evidence type="ECO:0000256" key="2">
    <source>
        <dbReference type="ARBA" id="ARBA00022679"/>
    </source>
</evidence>
<keyword evidence="3" id="KW-0547">Nucleotide-binding</keyword>
<evidence type="ECO:0000256" key="3">
    <source>
        <dbReference type="ARBA" id="ARBA00022741"/>
    </source>
</evidence>
<proteinExistence type="predicted"/>
<organism evidence="7 8">
    <name type="scientific">Halarsenatibacter silvermanii</name>
    <dbReference type="NCBI Taxonomy" id="321763"/>
    <lineage>
        <taxon>Bacteria</taxon>
        <taxon>Bacillati</taxon>
        <taxon>Bacillota</taxon>
        <taxon>Clostridia</taxon>
        <taxon>Halanaerobiales</taxon>
        <taxon>Halarsenatibacteraceae</taxon>
        <taxon>Halarsenatibacter</taxon>
    </lineage>
</organism>
<evidence type="ECO:0000256" key="6">
    <source>
        <dbReference type="ARBA" id="ARBA00022993"/>
    </source>
</evidence>
<dbReference type="OrthoDB" id="358216at2"/>
<dbReference type="SUPFAM" id="SSF53067">
    <property type="entry name" value="Actin-like ATPase domain"/>
    <property type="match status" value="1"/>
</dbReference>
<keyword evidence="8" id="KW-1185">Reference proteome</keyword>
<dbReference type="EMBL" id="FNGO01000005">
    <property type="protein sequence ID" value="SDL48706.1"/>
    <property type="molecule type" value="Genomic_DNA"/>
</dbReference>
<dbReference type="GO" id="GO:0005829">
    <property type="term" value="C:cytosol"/>
    <property type="evidence" value="ECO:0007669"/>
    <property type="project" value="TreeGrafter"/>
</dbReference>
<accession>A0A1G9KGI7</accession>
<evidence type="ECO:0000313" key="7">
    <source>
        <dbReference type="EMBL" id="SDL48706.1"/>
    </source>
</evidence>
<dbReference type="CDD" id="cd24085">
    <property type="entry name" value="ASKHA_NBD_PanK-II_bac"/>
    <property type="match status" value="1"/>
</dbReference>
<dbReference type="STRING" id="321763.SAMN04488692_10510"/>